<keyword evidence="3 15" id="KW-0515">Mutator protein</keyword>
<dbReference type="InterPro" id="IPR001126">
    <property type="entry name" value="UmuC"/>
</dbReference>
<evidence type="ECO:0000256" key="10">
    <source>
        <dbReference type="ARBA" id="ARBA00022842"/>
    </source>
</evidence>
<dbReference type="Pfam" id="PF00817">
    <property type="entry name" value="IMS"/>
    <property type="match status" value="1"/>
</dbReference>
<dbReference type="InterPro" id="IPR043128">
    <property type="entry name" value="Rev_trsase/Diguanyl_cyclase"/>
</dbReference>
<comment type="catalytic activity">
    <reaction evidence="14 15">
        <text>DNA(n) + a 2'-deoxyribonucleoside 5'-triphosphate = DNA(n+1) + diphosphate</text>
        <dbReference type="Rhea" id="RHEA:22508"/>
        <dbReference type="Rhea" id="RHEA-COMP:17339"/>
        <dbReference type="Rhea" id="RHEA-COMP:17340"/>
        <dbReference type="ChEBI" id="CHEBI:33019"/>
        <dbReference type="ChEBI" id="CHEBI:61560"/>
        <dbReference type="ChEBI" id="CHEBI:173112"/>
        <dbReference type="EC" id="2.7.7.7"/>
    </reaction>
</comment>
<feature type="binding site" evidence="15">
    <location>
        <position position="36"/>
    </location>
    <ligand>
        <name>Mg(2+)</name>
        <dbReference type="ChEBI" id="CHEBI:18420"/>
    </ligand>
</feature>
<comment type="subunit">
    <text evidence="15">Monomer.</text>
</comment>
<protein>
    <recommendedName>
        <fullName evidence="15">DNA polymerase IV</fullName>
        <shortName evidence="15">Pol IV</shortName>
        <ecNumber evidence="15">2.7.7.7</ecNumber>
    </recommendedName>
</protein>
<dbReference type="Gene3D" id="3.30.70.270">
    <property type="match status" value="1"/>
</dbReference>
<feature type="active site" evidence="15">
    <location>
        <position position="130"/>
    </location>
</feature>
<keyword evidence="10 15" id="KW-0460">Magnesium</keyword>
<keyword evidence="11 15" id="KW-0239">DNA-directed DNA polymerase</keyword>
<comment type="caution">
    <text evidence="17">The sequence shown here is derived from an EMBL/GenBank/DDBJ whole genome shotgun (WGS) entry which is preliminary data.</text>
</comment>
<dbReference type="PANTHER" id="PTHR11076">
    <property type="entry name" value="DNA REPAIR POLYMERASE UMUC / TRANSFERASE FAMILY MEMBER"/>
    <property type="match status" value="1"/>
</dbReference>
<keyword evidence="9 15" id="KW-0227">DNA damage</keyword>
<gene>
    <name evidence="15" type="primary">dinB</name>
    <name evidence="17" type="ORF">B0A62_12150</name>
</gene>
<dbReference type="InterPro" id="IPR043502">
    <property type="entry name" value="DNA/RNA_pol_sf"/>
</dbReference>
<evidence type="ECO:0000256" key="11">
    <source>
        <dbReference type="ARBA" id="ARBA00022932"/>
    </source>
</evidence>
<evidence type="ECO:0000256" key="15">
    <source>
        <dbReference type="HAMAP-Rule" id="MF_01113"/>
    </source>
</evidence>
<organism evidence="17 18">
    <name type="scientific">Flavobacterium hydatis</name>
    <name type="common">Cytophaga aquatilis</name>
    <dbReference type="NCBI Taxonomy" id="991"/>
    <lineage>
        <taxon>Bacteria</taxon>
        <taxon>Pseudomonadati</taxon>
        <taxon>Bacteroidota</taxon>
        <taxon>Flavobacteriia</taxon>
        <taxon>Flavobacteriales</taxon>
        <taxon>Flavobacteriaceae</taxon>
        <taxon>Flavobacterium</taxon>
    </lineage>
</organism>
<dbReference type="SUPFAM" id="SSF100879">
    <property type="entry name" value="Lesion bypass DNA polymerase (Y-family), little finger domain"/>
    <property type="match status" value="1"/>
</dbReference>
<keyword evidence="18" id="KW-1185">Reference proteome</keyword>
<proteinExistence type="inferred from homology"/>
<dbReference type="EC" id="2.7.7.7" evidence="15"/>
<dbReference type="NCBIfam" id="NF002677">
    <property type="entry name" value="PRK02406.1"/>
    <property type="match status" value="1"/>
</dbReference>
<evidence type="ECO:0000259" key="16">
    <source>
        <dbReference type="PROSITE" id="PS50173"/>
    </source>
</evidence>
<keyword evidence="6 15" id="KW-0548">Nucleotidyltransferase</keyword>
<sequence>MLQFVTTKIINFVTICTNFVPYKRKKIMGRSIVHIDMNTFFVSCERLTNSELNGVPLIIGGGDRGVVASCSYEARTFGVRSAMPIKMALRLCPQAKVMKGDMELYSTLSHTITEIIQEKAPIVEKASIDEFYLDITGMDKFYGSYKWTNELAQTITKETGLPLTFALSVNKTVSKIGTGEGKQKQNLEIPEHMVQPFLNPLSIKKIPMVGDKTFQLLSRIGIRTIQTLSEMPSEVLQQMIGKNGTELWKKANGIDNNPVEPYTERKSISTEHTFSQDTIDIIKLKRILVGMVEKLAFQLRSEQWLTSTVVIKIRYANFDTETKQCRIAYTSADHTLTKSVTDLFDKLYQRRMRLRLIGIRFSGLVRGTYQINLFEDTQEMLSLYQAMDKMKSRYGFDAVMRCAGASFKPNTKNEILKRKV</sequence>
<keyword evidence="5 15" id="KW-0808">Transferase</keyword>
<dbReference type="Gene3D" id="3.40.1170.60">
    <property type="match status" value="1"/>
</dbReference>
<dbReference type="InterPro" id="IPR036775">
    <property type="entry name" value="DNA_pol_Y-fam_lit_finger_sf"/>
</dbReference>
<dbReference type="InterPro" id="IPR022880">
    <property type="entry name" value="DNApol_IV"/>
</dbReference>
<evidence type="ECO:0000256" key="2">
    <source>
        <dbReference type="ARBA" id="ARBA00010945"/>
    </source>
</evidence>
<feature type="binding site" evidence="15">
    <location>
        <position position="129"/>
    </location>
    <ligand>
        <name>Mg(2+)</name>
        <dbReference type="ChEBI" id="CHEBI:18420"/>
    </ligand>
</feature>
<evidence type="ECO:0000256" key="8">
    <source>
        <dbReference type="ARBA" id="ARBA00022723"/>
    </source>
</evidence>
<name>A0ABX4CGJ3_FLAHY</name>
<evidence type="ECO:0000256" key="3">
    <source>
        <dbReference type="ARBA" id="ARBA00022457"/>
    </source>
</evidence>
<evidence type="ECO:0000256" key="5">
    <source>
        <dbReference type="ARBA" id="ARBA00022679"/>
    </source>
</evidence>
<accession>A0ABX4CGJ3</accession>
<dbReference type="InterPro" id="IPR017961">
    <property type="entry name" value="DNA_pol_Y-fam_little_finger"/>
</dbReference>
<dbReference type="SUPFAM" id="SSF56672">
    <property type="entry name" value="DNA/RNA polymerases"/>
    <property type="match status" value="1"/>
</dbReference>
<evidence type="ECO:0000256" key="4">
    <source>
        <dbReference type="ARBA" id="ARBA00022490"/>
    </source>
</evidence>
<dbReference type="CDD" id="cd03586">
    <property type="entry name" value="PolY_Pol_IV_kappa"/>
    <property type="match status" value="1"/>
</dbReference>
<evidence type="ECO:0000313" key="18">
    <source>
        <dbReference type="Proteomes" id="UP000198424"/>
    </source>
</evidence>
<comment type="similarity">
    <text evidence="2 15">Belongs to the DNA polymerase type-Y family.</text>
</comment>
<comment type="cofactor">
    <cofactor evidence="15">
        <name>Mg(2+)</name>
        <dbReference type="ChEBI" id="CHEBI:18420"/>
    </cofactor>
    <text evidence="15">Binds 2 magnesium ions per subunit.</text>
</comment>
<evidence type="ECO:0000256" key="13">
    <source>
        <dbReference type="ARBA" id="ARBA00023204"/>
    </source>
</evidence>
<evidence type="ECO:0000256" key="14">
    <source>
        <dbReference type="ARBA" id="ARBA00049244"/>
    </source>
</evidence>
<feature type="domain" description="UmuC" evidence="16">
    <location>
        <begin position="32"/>
        <end position="210"/>
    </location>
</feature>
<evidence type="ECO:0000256" key="1">
    <source>
        <dbReference type="ARBA" id="ARBA00004496"/>
    </source>
</evidence>
<comment type="subcellular location">
    <subcellularLocation>
        <location evidence="1 15">Cytoplasm</location>
    </subcellularLocation>
</comment>
<dbReference type="Gene3D" id="3.30.1490.100">
    <property type="entry name" value="DNA polymerase, Y-family, little finger domain"/>
    <property type="match status" value="1"/>
</dbReference>
<dbReference type="Gene3D" id="1.10.150.20">
    <property type="entry name" value="5' to 3' exonuclease, C-terminal subdomain"/>
    <property type="match status" value="1"/>
</dbReference>
<dbReference type="PANTHER" id="PTHR11076:SF33">
    <property type="entry name" value="DNA POLYMERASE KAPPA"/>
    <property type="match status" value="1"/>
</dbReference>
<keyword evidence="8 15" id="KW-0479">Metal-binding</keyword>
<dbReference type="Pfam" id="PF11799">
    <property type="entry name" value="IMS_C"/>
    <property type="match status" value="1"/>
</dbReference>
<keyword evidence="12 15" id="KW-0238">DNA-binding</keyword>
<dbReference type="InterPro" id="IPR050116">
    <property type="entry name" value="DNA_polymerase-Y"/>
</dbReference>
<dbReference type="Proteomes" id="UP000198424">
    <property type="component" value="Unassembled WGS sequence"/>
</dbReference>
<dbReference type="HAMAP" id="MF_01113">
    <property type="entry name" value="DNApol_IV"/>
    <property type="match status" value="1"/>
</dbReference>
<dbReference type="Pfam" id="PF21999">
    <property type="entry name" value="IMS_HHH_1"/>
    <property type="match status" value="1"/>
</dbReference>
<evidence type="ECO:0000256" key="6">
    <source>
        <dbReference type="ARBA" id="ARBA00022695"/>
    </source>
</evidence>
<evidence type="ECO:0000313" key="17">
    <source>
        <dbReference type="EMBL" id="OXA93902.1"/>
    </source>
</evidence>
<dbReference type="EMBL" id="MUGY01000012">
    <property type="protein sequence ID" value="OXA93902.1"/>
    <property type="molecule type" value="Genomic_DNA"/>
</dbReference>
<keyword evidence="7 15" id="KW-0235">DNA replication</keyword>
<reference evidence="17 18" key="1">
    <citation type="submission" date="2016-11" db="EMBL/GenBank/DDBJ databases">
        <title>Whole genomes of Flavobacteriaceae.</title>
        <authorList>
            <person name="Stine C."/>
            <person name="Li C."/>
            <person name="Tadesse D."/>
        </authorList>
    </citation>
    <scope>NUCLEOTIDE SEQUENCE [LARGE SCALE GENOMIC DNA]</scope>
    <source>
        <strain evidence="17 18">ATCC 29551</strain>
    </source>
</reference>
<dbReference type="PROSITE" id="PS50173">
    <property type="entry name" value="UMUC"/>
    <property type="match status" value="1"/>
</dbReference>
<evidence type="ECO:0000256" key="12">
    <source>
        <dbReference type="ARBA" id="ARBA00023125"/>
    </source>
</evidence>
<dbReference type="InterPro" id="IPR053848">
    <property type="entry name" value="IMS_HHH_1"/>
</dbReference>
<comment type="function">
    <text evidence="15">Poorly processive, error-prone DNA polymerase involved in untargeted mutagenesis. Copies undamaged DNA at stalled replication forks, which arise in vivo from mismatched or misaligned primer ends. These misaligned primers can be extended by PolIV. Exhibits no 3'-5' exonuclease (proofreading) activity. May be involved in translesional synthesis, in conjunction with the beta clamp from PolIII.</text>
</comment>
<keyword evidence="4 15" id="KW-0963">Cytoplasm</keyword>
<keyword evidence="13 15" id="KW-0234">DNA repair</keyword>
<evidence type="ECO:0000256" key="9">
    <source>
        <dbReference type="ARBA" id="ARBA00022763"/>
    </source>
</evidence>
<feature type="site" description="Substrate discrimination" evidence="15">
    <location>
        <position position="41"/>
    </location>
</feature>
<evidence type="ECO:0000256" key="7">
    <source>
        <dbReference type="ARBA" id="ARBA00022705"/>
    </source>
</evidence>